<evidence type="ECO:0000313" key="5">
    <source>
        <dbReference type="EMBL" id="WVZ76733.1"/>
    </source>
</evidence>
<feature type="domain" description="Knottins-like" evidence="4">
    <location>
        <begin position="102"/>
        <end position="149"/>
    </location>
</feature>
<evidence type="ECO:0000256" key="2">
    <source>
        <dbReference type="ARBA" id="ARBA00023157"/>
    </source>
</evidence>
<keyword evidence="6" id="KW-1185">Reference proteome</keyword>
<dbReference type="SUPFAM" id="SSF57095">
    <property type="entry name" value="Scorpion toxin-like"/>
    <property type="match status" value="1"/>
</dbReference>
<keyword evidence="3" id="KW-0812">Transmembrane</keyword>
<reference evidence="5 6" key="1">
    <citation type="submission" date="2024-02" db="EMBL/GenBank/DDBJ databases">
        <title>High-quality chromosome-scale genome assembly of Pensacola bahiagrass (Paspalum notatum Flugge var. saurae).</title>
        <authorList>
            <person name="Vega J.M."/>
            <person name="Podio M."/>
            <person name="Orjuela J."/>
            <person name="Siena L.A."/>
            <person name="Pessino S.C."/>
            <person name="Combes M.C."/>
            <person name="Mariac C."/>
            <person name="Albertini E."/>
            <person name="Pupilli F."/>
            <person name="Ortiz J.P.A."/>
            <person name="Leblanc O."/>
        </authorList>
    </citation>
    <scope>NUCLEOTIDE SEQUENCE [LARGE SCALE GENOMIC DNA]</scope>
    <source>
        <strain evidence="5">R1</strain>
        <tissue evidence="5">Leaf</tissue>
    </source>
</reference>
<dbReference type="InterPro" id="IPR008176">
    <property type="entry name" value="Defensin_plant"/>
</dbReference>
<keyword evidence="3" id="KW-0472">Membrane</keyword>
<keyword evidence="2" id="KW-1015">Disulfide bond</keyword>
<dbReference type="Pfam" id="PF00304">
    <property type="entry name" value="Gamma-thionin"/>
    <property type="match status" value="1"/>
</dbReference>
<sequence length="149" mass="16806">MQCKLCLSKIYRAAIFLHSKIKHFWLILALFIAPSGIRCPPIGQFHARAPGLPILKLLLLWFDRCSVREMAWPRGMTVPILLVLFLIALETVTARDVVEERLCLSQSHTFKGMCISSNNCANVCMTENFTSGVCKIEGATRKCFCKKIC</sequence>
<dbReference type="SMART" id="SM00505">
    <property type="entry name" value="Knot1"/>
    <property type="match status" value="1"/>
</dbReference>
<dbReference type="PROSITE" id="PS00940">
    <property type="entry name" value="GAMMA_THIONIN"/>
    <property type="match status" value="1"/>
</dbReference>
<organism evidence="5 6">
    <name type="scientific">Paspalum notatum var. saurae</name>
    <dbReference type="NCBI Taxonomy" id="547442"/>
    <lineage>
        <taxon>Eukaryota</taxon>
        <taxon>Viridiplantae</taxon>
        <taxon>Streptophyta</taxon>
        <taxon>Embryophyta</taxon>
        <taxon>Tracheophyta</taxon>
        <taxon>Spermatophyta</taxon>
        <taxon>Magnoliopsida</taxon>
        <taxon>Liliopsida</taxon>
        <taxon>Poales</taxon>
        <taxon>Poaceae</taxon>
        <taxon>PACMAD clade</taxon>
        <taxon>Panicoideae</taxon>
        <taxon>Andropogonodae</taxon>
        <taxon>Paspaleae</taxon>
        <taxon>Paspalinae</taxon>
        <taxon>Paspalum</taxon>
    </lineage>
</organism>
<keyword evidence="1" id="KW-0732">Signal</keyword>
<dbReference type="Gene3D" id="3.30.30.10">
    <property type="entry name" value="Knottin, scorpion toxin-like"/>
    <property type="match status" value="1"/>
</dbReference>
<evidence type="ECO:0000313" key="6">
    <source>
        <dbReference type="Proteomes" id="UP001341281"/>
    </source>
</evidence>
<dbReference type="PANTHER" id="PTHR33147:SF8">
    <property type="entry name" value="DEFENSIN-LIKE PROTEIN CAL1"/>
    <property type="match status" value="1"/>
</dbReference>
<feature type="transmembrane region" description="Helical" evidence="3">
    <location>
        <begin position="71"/>
        <end position="92"/>
    </location>
</feature>
<evidence type="ECO:0000259" key="4">
    <source>
        <dbReference type="SMART" id="SM00505"/>
    </source>
</evidence>
<keyword evidence="3" id="KW-1133">Transmembrane helix</keyword>
<accession>A0AAQ3TMS6</accession>
<gene>
    <name evidence="5" type="ORF">U9M48_024678</name>
</gene>
<evidence type="ECO:0000256" key="3">
    <source>
        <dbReference type="SAM" id="Phobius"/>
    </source>
</evidence>
<proteinExistence type="predicted"/>
<dbReference type="Proteomes" id="UP001341281">
    <property type="component" value="Chromosome 05"/>
</dbReference>
<dbReference type="InterPro" id="IPR036574">
    <property type="entry name" value="Scorpion_toxin-like_sf"/>
</dbReference>
<name>A0AAQ3TMS6_PASNO</name>
<dbReference type="PANTHER" id="PTHR33147">
    <property type="entry name" value="DEFENSIN-LIKE PROTEIN 1"/>
    <property type="match status" value="1"/>
</dbReference>
<dbReference type="GO" id="GO:0006952">
    <property type="term" value="P:defense response"/>
    <property type="evidence" value="ECO:0007669"/>
    <property type="project" value="InterPro"/>
</dbReference>
<protein>
    <recommendedName>
        <fullName evidence="4">Knottins-like domain-containing protein</fullName>
    </recommendedName>
</protein>
<dbReference type="EMBL" id="CP144749">
    <property type="protein sequence ID" value="WVZ76733.1"/>
    <property type="molecule type" value="Genomic_DNA"/>
</dbReference>
<evidence type="ECO:0000256" key="1">
    <source>
        <dbReference type="ARBA" id="ARBA00022729"/>
    </source>
</evidence>
<dbReference type="AlphaFoldDB" id="A0AAQ3TMS6"/>
<dbReference type="PRINTS" id="PR00288">
    <property type="entry name" value="PUROTHIONIN"/>
</dbReference>
<dbReference type="InterPro" id="IPR003614">
    <property type="entry name" value="Knottins"/>
</dbReference>